<evidence type="ECO:0000313" key="4">
    <source>
        <dbReference type="Proteomes" id="UP000789759"/>
    </source>
</evidence>
<dbReference type="InterPro" id="IPR000730">
    <property type="entry name" value="Pr_cel_nuc_antig"/>
</dbReference>
<dbReference type="InterPro" id="IPR046938">
    <property type="entry name" value="DNA_clamp_sf"/>
</dbReference>
<dbReference type="PRINTS" id="PR00339">
    <property type="entry name" value="PCNACYCLIN"/>
</dbReference>
<keyword evidence="4" id="KW-1185">Reference proteome</keyword>
<dbReference type="GO" id="GO:0006275">
    <property type="term" value="P:regulation of DNA replication"/>
    <property type="evidence" value="ECO:0007669"/>
    <property type="project" value="InterPro"/>
</dbReference>
<sequence>MFKATFAKSSLFNHVIEATRELVTDVNIEFTESGINFSSMDSSHIALISVHLDRESFEKY</sequence>
<dbReference type="Gene3D" id="3.10.150.10">
    <property type="entry name" value="DNA Polymerase III, subunit A, domain 2"/>
    <property type="match status" value="1"/>
</dbReference>
<dbReference type="PANTHER" id="PTHR11352">
    <property type="entry name" value="PROLIFERATING CELL NUCLEAR ANTIGEN"/>
    <property type="match status" value="1"/>
</dbReference>
<organism evidence="3 4">
    <name type="scientific">Cetraspora pellucida</name>
    <dbReference type="NCBI Taxonomy" id="1433469"/>
    <lineage>
        <taxon>Eukaryota</taxon>
        <taxon>Fungi</taxon>
        <taxon>Fungi incertae sedis</taxon>
        <taxon>Mucoromycota</taxon>
        <taxon>Glomeromycotina</taxon>
        <taxon>Glomeromycetes</taxon>
        <taxon>Diversisporales</taxon>
        <taxon>Gigasporaceae</taxon>
        <taxon>Cetraspora</taxon>
    </lineage>
</organism>
<evidence type="ECO:0000259" key="2">
    <source>
        <dbReference type="Pfam" id="PF00705"/>
    </source>
</evidence>
<dbReference type="SUPFAM" id="SSF55979">
    <property type="entry name" value="DNA clamp"/>
    <property type="match status" value="1"/>
</dbReference>
<protein>
    <submittedName>
        <fullName evidence="3">19060_t:CDS:1</fullName>
    </submittedName>
</protein>
<feature type="domain" description="Proliferating cell nuclear antigen PCNA N-terminal" evidence="2">
    <location>
        <begin position="1"/>
        <end position="60"/>
    </location>
</feature>
<comment type="caution">
    <text evidence="3">The sequence shown here is derived from an EMBL/GenBank/DDBJ whole genome shotgun (WGS) entry which is preliminary data.</text>
</comment>
<evidence type="ECO:0000313" key="3">
    <source>
        <dbReference type="EMBL" id="CAG8803719.1"/>
    </source>
</evidence>
<name>A0A9N9JYN4_9GLOM</name>
<dbReference type="EMBL" id="CAJVQA010032872">
    <property type="protein sequence ID" value="CAG8803719.1"/>
    <property type="molecule type" value="Genomic_DNA"/>
</dbReference>
<proteinExistence type="predicted"/>
<accession>A0A9N9JYN4</accession>
<dbReference type="GO" id="GO:0030337">
    <property type="term" value="F:DNA polymerase processivity factor activity"/>
    <property type="evidence" value="ECO:0007669"/>
    <property type="project" value="InterPro"/>
</dbReference>
<reference evidence="3" key="1">
    <citation type="submission" date="2021-06" db="EMBL/GenBank/DDBJ databases">
        <authorList>
            <person name="Kallberg Y."/>
            <person name="Tangrot J."/>
            <person name="Rosling A."/>
        </authorList>
    </citation>
    <scope>NUCLEOTIDE SEQUENCE</scope>
    <source>
        <strain evidence="3">FL966</strain>
    </source>
</reference>
<dbReference type="AlphaFoldDB" id="A0A9N9JYN4"/>
<dbReference type="InterPro" id="IPR022648">
    <property type="entry name" value="Pr_cel_nuc_antig_N"/>
</dbReference>
<dbReference type="GO" id="GO:0003677">
    <property type="term" value="F:DNA binding"/>
    <property type="evidence" value="ECO:0007669"/>
    <property type="project" value="UniProtKB-KW"/>
</dbReference>
<dbReference type="PANTHER" id="PTHR11352:SF0">
    <property type="entry name" value="PROLIFERATING CELL NUCLEAR ANTIGEN"/>
    <property type="match status" value="1"/>
</dbReference>
<gene>
    <name evidence="3" type="ORF">CPELLU_LOCUS17934</name>
</gene>
<dbReference type="Proteomes" id="UP000789759">
    <property type="component" value="Unassembled WGS sequence"/>
</dbReference>
<feature type="non-terminal residue" evidence="3">
    <location>
        <position position="60"/>
    </location>
</feature>
<keyword evidence="1" id="KW-0238">DNA-binding</keyword>
<dbReference type="Pfam" id="PF00705">
    <property type="entry name" value="PCNA_N"/>
    <property type="match status" value="1"/>
</dbReference>
<evidence type="ECO:0000256" key="1">
    <source>
        <dbReference type="ARBA" id="ARBA00023125"/>
    </source>
</evidence>
<dbReference type="GO" id="GO:0006272">
    <property type="term" value="P:leading strand elongation"/>
    <property type="evidence" value="ECO:0007669"/>
    <property type="project" value="TreeGrafter"/>
</dbReference>
<dbReference type="OrthoDB" id="534348at2759"/>